<dbReference type="GO" id="GO:0000981">
    <property type="term" value="F:DNA-binding transcription factor activity, RNA polymerase II-specific"/>
    <property type="evidence" value="ECO:0007669"/>
    <property type="project" value="TreeGrafter"/>
</dbReference>
<dbReference type="PANTHER" id="PTHR11267">
    <property type="entry name" value="T-BOX PROTEIN-RELATED"/>
    <property type="match status" value="1"/>
</dbReference>
<dbReference type="PROSITE" id="PS50252">
    <property type="entry name" value="TBOX_3"/>
    <property type="match status" value="1"/>
</dbReference>
<feature type="region of interest" description="Disordered" evidence="7">
    <location>
        <begin position="1"/>
        <end position="27"/>
    </location>
</feature>
<dbReference type="CDD" id="cd20188">
    <property type="entry name" value="T-box_TBX2_3-like"/>
    <property type="match status" value="1"/>
</dbReference>
<dbReference type="Proteomes" id="UP001054837">
    <property type="component" value="Unassembled WGS sequence"/>
</dbReference>
<dbReference type="PROSITE" id="PS01283">
    <property type="entry name" value="TBOX_1"/>
    <property type="match status" value="1"/>
</dbReference>
<evidence type="ECO:0000259" key="8">
    <source>
        <dbReference type="PROSITE" id="PS50252"/>
    </source>
</evidence>
<sequence length="536" mass="61844">MSLANEGKFPQTPPRETESSDWRKSRERTRLPAPVHLWLGAFSRITYKPRVTMTLDAPFLSPGMNFHPPMYPYNLQAAEYPPAPLMDYRTNSFLMPSPYPFFGPMMYSQCLPKEYPGGYCPPQEMEENDGVTDDPEVSLESKDLWTRFHTLGTEMVITKSGRRMFPAFKVRISGLDKKAKYIVLLDIVSSDDCRYKFHNSRWVVAGKADPEFRNRLYIHPDSPCTGEQWMQKVVSFHKLKITNNISNKHGHTILNSMHKYHPRFHVVRADDISKLAYKKFRTFTFEETHFIAVTAYQNQKITKLKIDHNPFAKGFRESGGSKRLKRKSMDDFFFESDEDKSAEDRSSSPNEKDSPKLPPDRMEAPPAAVPEKVSRHAEETKEKESSNSPLVYEAERLAAQRGNSLLERCLAEYGSRDSPEVKHSNYDAITNAWAASYYERNYLKMLEHEHLKNSSVELQYPMLHTMHNPEAGNSSMFLNSSRMPIKPSPVIGIPANAYHVLHAPPDATALMQTEEFRRAVLSATMPQHRYFPYYYR</sequence>
<keyword evidence="4" id="KW-0804">Transcription</keyword>
<dbReference type="SUPFAM" id="SSF49417">
    <property type="entry name" value="p53-like transcription factors"/>
    <property type="match status" value="1"/>
</dbReference>
<dbReference type="InterPro" id="IPR018186">
    <property type="entry name" value="TF_T-box_CS"/>
</dbReference>
<evidence type="ECO:0000256" key="6">
    <source>
        <dbReference type="PROSITE-ProRule" id="PRU00201"/>
    </source>
</evidence>
<dbReference type="GO" id="GO:0000785">
    <property type="term" value="C:chromatin"/>
    <property type="evidence" value="ECO:0007669"/>
    <property type="project" value="TreeGrafter"/>
</dbReference>
<evidence type="ECO:0000313" key="10">
    <source>
        <dbReference type="Proteomes" id="UP001054837"/>
    </source>
</evidence>
<dbReference type="PANTHER" id="PTHR11267:SF181">
    <property type="entry name" value="OPTOMOTOR-BLIND PROTEIN"/>
    <property type="match status" value="1"/>
</dbReference>
<comment type="subcellular location">
    <subcellularLocation>
        <location evidence="1 6">Nucleus</location>
    </subcellularLocation>
</comment>
<dbReference type="FunFam" id="2.60.40.820:FF:000016">
    <property type="entry name" value="T-box transcription factor TBX2-A"/>
    <property type="match status" value="1"/>
</dbReference>
<evidence type="ECO:0000256" key="4">
    <source>
        <dbReference type="ARBA" id="ARBA00023163"/>
    </source>
</evidence>
<evidence type="ECO:0000256" key="1">
    <source>
        <dbReference type="ARBA" id="ARBA00004123"/>
    </source>
</evidence>
<dbReference type="InterPro" id="IPR046360">
    <property type="entry name" value="T-box_DNA-bd"/>
</dbReference>
<keyword evidence="10" id="KW-1185">Reference proteome</keyword>
<dbReference type="PROSITE" id="PS01264">
    <property type="entry name" value="TBOX_2"/>
    <property type="match status" value="1"/>
</dbReference>
<dbReference type="PRINTS" id="PR00937">
    <property type="entry name" value="TBOX"/>
</dbReference>
<name>A0AAV4Q5G7_9ARAC</name>
<dbReference type="InterPro" id="IPR008967">
    <property type="entry name" value="p53-like_TF_DNA-bd_sf"/>
</dbReference>
<evidence type="ECO:0000256" key="7">
    <source>
        <dbReference type="SAM" id="MobiDB-lite"/>
    </source>
</evidence>
<dbReference type="Gene3D" id="2.60.40.820">
    <property type="entry name" value="Transcription factor, T-box"/>
    <property type="match status" value="1"/>
</dbReference>
<keyword evidence="3 6" id="KW-0238">DNA-binding</keyword>
<dbReference type="GO" id="GO:0005634">
    <property type="term" value="C:nucleus"/>
    <property type="evidence" value="ECO:0007669"/>
    <property type="project" value="UniProtKB-SubCell"/>
</dbReference>
<dbReference type="AlphaFoldDB" id="A0AAV4Q5G7"/>
<keyword evidence="2" id="KW-0805">Transcription regulation</keyword>
<feature type="compositionally biased region" description="Basic and acidic residues" evidence="7">
    <location>
        <begin position="372"/>
        <end position="385"/>
    </location>
</feature>
<feature type="region of interest" description="Disordered" evidence="7">
    <location>
        <begin position="335"/>
        <end position="392"/>
    </location>
</feature>
<organism evidence="9 10">
    <name type="scientific">Caerostris darwini</name>
    <dbReference type="NCBI Taxonomy" id="1538125"/>
    <lineage>
        <taxon>Eukaryota</taxon>
        <taxon>Metazoa</taxon>
        <taxon>Ecdysozoa</taxon>
        <taxon>Arthropoda</taxon>
        <taxon>Chelicerata</taxon>
        <taxon>Arachnida</taxon>
        <taxon>Araneae</taxon>
        <taxon>Araneomorphae</taxon>
        <taxon>Entelegynae</taxon>
        <taxon>Araneoidea</taxon>
        <taxon>Araneidae</taxon>
        <taxon>Caerostris</taxon>
    </lineage>
</organism>
<feature type="compositionally biased region" description="Basic and acidic residues" evidence="7">
    <location>
        <begin position="342"/>
        <end position="363"/>
    </location>
</feature>
<dbReference type="GO" id="GO:0001708">
    <property type="term" value="P:cell fate specification"/>
    <property type="evidence" value="ECO:0007669"/>
    <property type="project" value="TreeGrafter"/>
</dbReference>
<feature type="domain" description="T-box" evidence="8">
    <location>
        <begin position="139"/>
        <end position="317"/>
    </location>
</feature>
<dbReference type="GO" id="GO:0045893">
    <property type="term" value="P:positive regulation of DNA-templated transcription"/>
    <property type="evidence" value="ECO:0007669"/>
    <property type="project" value="InterPro"/>
</dbReference>
<evidence type="ECO:0000256" key="5">
    <source>
        <dbReference type="ARBA" id="ARBA00023242"/>
    </source>
</evidence>
<reference evidence="9 10" key="1">
    <citation type="submission" date="2021-06" db="EMBL/GenBank/DDBJ databases">
        <title>Caerostris darwini draft genome.</title>
        <authorList>
            <person name="Kono N."/>
            <person name="Arakawa K."/>
        </authorList>
    </citation>
    <scope>NUCLEOTIDE SEQUENCE [LARGE SCALE GENOMIC DNA]</scope>
</reference>
<comment type="caution">
    <text evidence="6">Lacks conserved residue(s) required for the propagation of feature annotation.</text>
</comment>
<dbReference type="GO" id="GO:0000978">
    <property type="term" value="F:RNA polymerase II cis-regulatory region sequence-specific DNA binding"/>
    <property type="evidence" value="ECO:0007669"/>
    <property type="project" value="InterPro"/>
</dbReference>
<dbReference type="EMBL" id="BPLQ01003840">
    <property type="protein sequence ID" value="GIY03734.1"/>
    <property type="molecule type" value="Genomic_DNA"/>
</dbReference>
<keyword evidence="5 6" id="KW-0539">Nucleus</keyword>
<dbReference type="InterPro" id="IPR036960">
    <property type="entry name" value="T-box_sf"/>
</dbReference>
<evidence type="ECO:0000313" key="9">
    <source>
        <dbReference type="EMBL" id="GIY03734.1"/>
    </source>
</evidence>
<feature type="compositionally biased region" description="Basic and acidic residues" evidence="7">
    <location>
        <begin position="15"/>
        <end position="27"/>
    </location>
</feature>
<proteinExistence type="predicted"/>
<evidence type="ECO:0000256" key="3">
    <source>
        <dbReference type="ARBA" id="ARBA00023125"/>
    </source>
</evidence>
<gene>
    <name evidence="9" type="primary">tbx2-b</name>
    <name evidence="9" type="ORF">CDAR_366491</name>
</gene>
<protein>
    <submittedName>
        <fullName evidence="9">T-box transcription factor TBX2-B</fullName>
    </submittedName>
</protein>
<accession>A0AAV4Q5G7</accession>
<dbReference type="SMART" id="SM00425">
    <property type="entry name" value="TBOX"/>
    <property type="match status" value="1"/>
</dbReference>
<dbReference type="InterPro" id="IPR001699">
    <property type="entry name" value="TF_T-box"/>
</dbReference>
<evidence type="ECO:0000256" key="2">
    <source>
        <dbReference type="ARBA" id="ARBA00023015"/>
    </source>
</evidence>
<dbReference type="Pfam" id="PF00907">
    <property type="entry name" value="T-box"/>
    <property type="match status" value="1"/>
</dbReference>
<comment type="caution">
    <text evidence="9">The sequence shown here is derived from an EMBL/GenBank/DDBJ whole genome shotgun (WGS) entry which is preliminary data.</text>
</comment>